<dbReference type="PANTHER" id="PTHR22916">
    <property type="entry name" value="GLYCOSYLTRANSFERASE"/>
    <property type="match status" value="1"/>
</dbReference>
<proteinExistence type="predicted"/>
<dbReference type="GO" id="GO:0016758">
    <property type="term" value="F:hexosyltransferase activity"/>
    <property type="evidence" value="ECO:0007669"/>
    <property type="project" value="UniProtKB-ARBA"/>
</dbReference>
<dbReference type="PANTHER" id="PTHR22916:SF67">
    <property type="entry name" value="COLANIC ACID BIOSYNTHESIS GLYCOSYL TRANSFERASE WCAE-RELATED"/>
    <property type="match status" value="1"/>
</dbReference>
<comment type="caution">
    <text evidence="2">The sequence shown here is derived from an EMBL/GenBank/DDBJ whole genome shotgun (WGS) entry which is preliminary data.</text>
</comment>
<evidence type="ECO:0000313" key="2">
    <source>
        <dbReference type="EMBL" id="PQJ32178.1"/>
    </source>
</evidence>
<dbReference type="SUPFAM" id="SSF53448">
    <property type="entry name" value="Nucleotide-diphospho-sugar transferases"/>
    <property type="match status" value="1"/>
</dbReference>
<evidence type="ECO:0000259" key="1">
    <source>
        <dbReference type="Pfam" id="PF00535"/>
    </source>
</evidence>
<keyword evidence="3" id="KW-1185">Reference proteome</keyword>
<sequence length="84" mass="9461">MKISIVTINYNDVSGLERTIKSVQKQTSKDFEHIIIDGGSNDASKELIEKNKSRFSYNISEPDQGVYDAMNKGIKKANGDYLLF</sequence>
<dbReference type="RefSeq" id="WP_170061734.1">
    <property type="nucleotide sequence ID" value="NZ_MTPW01000001.1"/>
</dbReference>
<evidence type="ECO:0000313" key="3">
    <source>
        <dbReference type="Proteomes" id="UP000239747"/>
    </source>
</evidence>
<dbReference type="Pfam" id="PF00535">
    <property type="entry name" value="Glycos_transf_2"/>
    <property type="match status" value="1"/>
</dbReference>
<name>A0A2S7UB70_9FLAO</name>
<dbReference type="EMBL" id="MTPW01000001">
    <property type="protein sequence ID" value="PQJ32178.1"/>
    <property type="molecule type" value="Genomic_DNA"/>
</dbReference>
<accession>A0A2S7UB70</accession>
<dbReference type="AlphaFoldDB" id="A0A2S7UB70"/>
<reference evidence="2 3" key="1">
    <citation type="submission" date="2017-01" db="EMBL/GenBank/DDBJ databases">
        <title>Trade-off between light-utilization and light-protection in marine flavobacteria.</title>
        <authorList>
            <person name="Kumagai Y."/>
            <person name="Yoshizawa S."/>
            <person name="Kogure K."/>
            <person name="Iwasaki W."/>
        </authorList>
    </citation>
    <scope>NUCLEOTIDE SEQUENCE [LARGE SCALE GENOMIC DNA]</scope>
    <source>
        <strain evidence="2 3">KCTC 32109</strain>
    </source>
</reference>
<feature type="domain" description="Glycosyltransferase 2-like" evidence="1">
    <location>
        <begin position="4"/>
        <end position="84"/>
    </location>
</feature>
<organism evidence="2 3">
    <name type="scientific">Nonlabens arenilitoris</name>
    <dbReference type="NCBI Taxonomy" id="1217969"/>
    <lineage>
        <taxon>Bacteria</taxon>
        <taxon>Pseudomonadati</taxon>
        <taxon>Bacteroidota</taxon>
        <taxon>Flavobacteriia</taxon>
        <taxon>Flavobacteriales</taxon>
        <taxon>Flavobacteriaceae</taxon>
        <taxon>Nonlabens</taxon>
    </lineage>
</organism>
<dbReference type="Gene3D" id="3.90.550.10">
    <property type="entry name" value="Spore Coat Polysaccharide Biosynthesis Protein SpsA, Chain A"/>
    <property type="match status" value="1"/>
</dbReference>
<dbReference type="Proteomes" id="UP000239747">
    <property type="component" value="Unassembled WGS sequence"/>
</dbReference>
<dbReference type="InterPro" id="IPR029044">
    <property type="entry name" value="Nucleotide-diphossugar_trans"/>
</dbReference>
<dbReference type="InterPro" id="IPR001173">
    <property type="entry name" value="Glyco_trans_2-like"/>
</dbReference>
<gene>
    <name evidence="2" type="ORF">BST92_09685</name>
</gene>
<protein>
    <recommendedName>
        <fullName evidence="1">Glycosyltransferase 2-like domain-containing protein</fullName>
    </recommendedName>
</protein>